<accession>Q02AM9</accession>
<keyword evidence="1 5" id="KW-0413">Isomerase</keyword>
<evidence type="ECO:0000256" key="1">
    <source>
        <dbReference type="PROSITE-ProRule" id="PRU00278"/>
    </source>
</evidence>
<evidence type="ECO:0000313" key="5">
    <source>
        <dbReference type="EMBL" id="ABJ81887.1"/>
    </source>
</evidence>
<dbReference type="InterPro" id="IPR046357">
    <property type="entry name" value="PPIase_dom_sf"/>
</dbReference>
<keyword evidence="1" id="KW-0697">Rotamase</keyword>
<feature type="region of interest" description="Disordered" evidence="2">
    <location>
        <begin position="292"/>
        <end position="313"/>
    </location>
</feature>
<proteinExistence type="predicted"/>
<evidence type="ECO:0000256" key="3">
    <source>
        <dbReference type="SAM" id="SignalP"/>
    </source>
</evidence>
<sequence length="313" mass="34476" precursor="true">MKASSLCILFLCLGAAWAQTAAPPPATLPDVPDDTVIAIFGDGTKLTMAEFKRIYNALPPANQQMALRDRAQWLHQWEMMRKLTKMAEQAKLDQESPYKEAIDYGRMNVLATAQITATVNAMTVEPAEIVKSYDSNKQKYTQVKVKAIYVAFSDDAAASTTKGKKPLTEAEAKAKVEKLKAALKGGADFVKLVKENSDDETSREKGGDFATLRYTDNIPDAFRAAVFALKKGDVSEPLKQPNGFYLLRAEEVTVSPLSEVRDDIYNQLKNDRATQWLDQVNRDSKVQIMSQEFVGHPAAPPAPPKAPAAPPKK</sequence>
<feature type="compositionally biased region" description="Pro residues" evidence="2">
    <location>
        <begin position="298"/>
        <end position="313"/>
    </location>
</feature>
<feature type="chain" id="PRO_5004163323" evidence="3">
    <location>
        <begin position="19"/>
        <end position="313"/>
    </location>
</feature>
<evidence type="ECO:0000256" key="2">
    <source>
        <dbReference type="SAM" id="MobiDB-lite"/>
    </source>
</evidence>
<evidence type="ECO:0000259" key="4">
    <source>
        <dbReference type="PROSITE" id="PS50198"/>
    </source>
</evidence>
<dbReference type="eggNOG" id="COG0760">
    <property type="taxonomic scope" value="Bacteria"/>
</dbReference>
<dbReference type="Gene3D" id="3.10.50.40">
    <property type="match status" value="1"/>
</dbReference>
<keyword evidence="3" id="KW-0732">Signal</keyword>
<dbReference type="InterPro" id="IPR027304">
    <property type="entry name" value="Trigger_fact/SurA_dom_sf"/>
</dbReference>
<organism evidence="5">
    <name type="scientific">Solibacter usitatus (strain Ellin6076)</name>
    <dbReference type="NCBI Taxonomy" id="234267"/>
    <lineage>
        <taxon>Bacteria</taxon>
        <taxon>Pseudomonadati</taxon>
        <taxon>Acidobacteriota</taxon>
        <taxon>Terriglobia</taxon>
        <taxon>Bryobacterales</taxon>
        <taxon>Solibacteraceae</taxon>
        <taxon>Candidatus Solibacter</taxon>
    </lineage>
</organism>
<dbReference type="Pfam" id="PF13616">
    <property type="entry name" value="Rotamase_3"/>
    <property type="match status" value="1"/>
</dbReference>
<dbReference type="KEGG" id="sus:Acid_0888"/>
<dbReference type="OrthoDB" id="14196at2"/>
<feature type="signal peptide" evidence="3">
    <location>
        <begin position="1"/>
        <end position="18"/>
    </location>
</feature>
<feature type="domain" description="PpiC" evidence="4">
    <location>
        <begin position="140"/>
        <end position="251"/>
    </location>
</feature>
<dbReference type="PANTHER" id="PTHR47245:SF2">
    <property type="entry name" value="PEPTIDYL-PROLYL CIS-TRANS ISOMERASE HP_0175-RELATED"/>
    <property type="match status" value="1"/>
</dbReference>
<dbReference type="InterPro" id="IPR050245">
    <property type="entry name" value="PrsA_foldase"/>
</dbReference>
<protein>
    <submittedName>
        <fullName evidence="5">PpiC-type peptidyl-prolyl cis-trans isomerase</fullName>
    </submittedName>
</protein>
<dbReference type="STRING" id="234267.Acid_0888"/>
<dbReference type="AlphaFoldDB" id="Q02AM9"/>
<dbReference type="SUPFAM" id="SSF54534">
    <property type="entry name" value="FKBP-like"/>
    <property type="match status" value="1"/>
</dbReference>
<dbReference type="EMBL" id="CP000473">
    <property type="protein sequence ID" value="ABJ81887.1"/>
    <property type="molecule type" value="Genomic_DNA"/>
</dbReference>
<dbReference type="InterPro" id="IPR000297">
    <property type="entry name" value="PPIase_PpiC"/>
</dbReference>
<gene>
    <name evidence="5" type="ordered locus">Acid_0888</name>
</gene>
<dbReference type="SUPFAM" id="SSF109998">
    <property type="entry name" value="Triger factor/SurA peptide-binding domain-like"/>
    <property type="match status" value="1"/>
</dbReference>
<dbReference type="HOGENOM" id="CLU_888262_0_0_0"/>
<dbReference type="InParanoid" id="Q02AM9"/>
<dbReference type="PANTHER" id="PTHR47245">
    <property type="entry name" value="PEPTIDYLPROLYL ISOMERASE"/>
    <property type="match status" value="1"/>
</dbReference>
<reference evidence="5" key="1">
    <citation type="submission" date="2006-10" db="EMBL/GenBank/DDBJ databases">
        <title>Complete sequence of Solibacter usitatus Ellin6076.</title>
        <authorList>
            <consortium name="US DOE Joint Genome Institute"/>
            <person name="Copeland A."/>
            <person name="Lucas S."/>
            <person name="Lapidus A."/>
            <person name="Barry K."/>
            <person name="Detter J.C."/>
            <person name="Glavina del Rio T."/>
            <person name="Hammon N."/>
            <person name="Israni S."/>
            <person name="Dalin E."/>
            <person name="Tice H."/>
            <person name="Pitluck S."/>
            <person name="Thompson L.S."/>
            <person name="Brettin T."/>
            <person name="Bruce D."/>
            <person name="Han C."/>
            <person name="Tapia R."/>
            <person name="Gilna P."/>
            <person name="Schmutz J."/>
            <person name="Larimer F."/>
            <person name="Land M."/>
            <person name="Hauser L."/>
            <person name="Kyrpides N."/>
            <person name="Mikhailova N."/>
            <person name="Janssen P.H."/>
            <person name="Kuske C.R."/>
            <person name="Richardson P."/>
        </authorList>
    </citation>
    <scope>NUCLEOTIDE SEQUENCE</scope>
    <source>
        <strain evidence="5">Ellin6076</strain>
    </source>
</reference>
<dbReference type="GO" id="GO:0003755">
    <property type="term" value="F:peptidyl-prolyl cis-trans isomerase activity"/>
    <property type="evidence" value="ECO:0007669"/>
    <property type="project" value="UniProtKB-KW"/>
</dbReference>
<name>Q02AM9_SOLUE</name>
<dbReference type="PROSITE" id="PS50198">
    <property type="entry name" value="PPIC_PPIASE_2"/>
    <property type="match status" value="1"/>
</dbReference>